<dbReference type="EMBL" id="CP001842">
    <property type="protein sequence ID" value="ADB94936.1"/>
    <property type="molecule type" value="Genomic_DNA"/>
</dbReference>
<name>D3EN86_ATETH</name>
<evidence type="ECO:0000256" key="1">
    <source>
        <dbReference type="SAM" id="Phobius"/>
    </source>
</evidence>
<dbReference type="AlphaFoldDB" id="D3EN86"/>
<dbReference type="RefSeq" id="WP_012953601.1">
    <property type="nucleotide sequence ID" value="NC_013771.1"/>
</dbReference>
<dbReference type="Pfam" id="PF14233">
    <property type="entry name" value="DUF4335"/>
    <property type="match status" value="1"/>
</dbReference>
<accession>D3EN86</accession>
<proteinExistence type="predicted"/>
<keyword evidence="1" id="KW-0812">Transmembrane</keyword>
<keyword evidence="1" id="KW-1133">Transmembrane helix</keyword>
<dbReference type="InterPro" id="IPR025569">
    <property type="entry name" value="DUF4335"/>
</dbReference>
<dbReference type="KEGG" id="cyu:UCYN_01870"/>
<dbReference type="Proteomes" id="UP000001405">
    <property type="component" value="Chromosome"/>
</dbReference>
<gene>
    <name evidence="2" type="ordered locus">UCYN_01870</name>
</gene>
<keyword evidence="3" id="KW-1185">Reference proteome</keyword>
<keyword evidence="1" id="KW-0472">Membrane</keyword>
<dbReference type="PATRIC" id="fig|713887.8.peg.173"/>
<evidence type="ECO:0000313" key="3">
    <source>
        <dbReference type="Proteomes" id="UP000001405"/>
    </source>
</evidence>
<sequence length="209" mass="23531">MNIRRCYSLPNCTLILEGLDNKVSNSETREILSVLINVECQFTGITQKIEGGNALFENLVKATSEYVQAYLSGVSHPSHSQTEENIINIEKIIDKDLHCLAWNPSTEDRDVVKIILTTVQLFDLVEGIDQFFADNYTLPNFNLQLKPISKRYHHSDESFVELVIPITIGIFSLSFVSLLLSFLPIPEVVEPKPSLSPVSIERSLHSINT</sequence>
<evidence type="ECO:0000313" key="2">
    <source>
        <dbReference type="EMBL" id="ADB94936.1"/>
    </source>
</evidence>
<dbReference type="STRING" id="1453429.UCYN_01870"/>
<organism evidence="3">
    <name type="scientific">Atelocyanobacterium thalassa (isolate ALOHA)</name>
    <dbReference type="NCBI Taxonomy" id="1453429"/>
    <lineage>
        <taxon>Bacteria</taxon>
        <taxon>Bacillati</taxon>
        <taxon>Cyanobacteriota</taxon>
        <taxon>Cyanophyceae</taxon>
        <taxon>Oscillatoriophycideae</taxon>
        <taxon>Chroococcales</taxon>
        <taxon>Aphanothecaceae</taxon>
        <taxon>Candidatus Atelocyanobacterium</taxon>
        <taxon>Candidatus Atelocyanobacterium thalassae</taxon>
    </lineage>
</organism>
<protein>
    <recommendedName>
        <fullName evidence="4">DUF4335 domain-containing protein</fullName>
    </recommendedName>
</protein>
<reference evidence="2 3" key="1">
    <citation type="journal article" date="2010" name="Nature">
        <title>Metabolic streamlining in an open-ocean nitrogen-fixing cyanobacterium.</title>
        <authorList>
            <person name="Tripp H.J."/>
            <person name="Bench S.R."/>
            <person name="Turk K.A."/>
            <person name="Foster R.A."/>
            <person name="Desany B.A."/>
            <person name="Niazi F."/>
            <person name="Affourtit J.P."/>
            <person name="Zehr J.P."/>
        </authorList>
    </citation>
    <scope>NUCLEOTIDE SEQUENCE [LARGE SCALE GENOMIC DNA]</scope>
    <source>
        <strain evidence="3">ALOHA</strain>
    </source>
</reference>
<dbReference type="HOGENOM" id="CLU_1249682_0_0_3"/>
<evidence type="ECO:0008006" key="4">
    <source>
        <dbReference type="Google" id="ProtNLM"/>
    </source>
</evidence>
<dbReference type="OrthoDB" id="423373at2"/>
<feature type="transmembrane region" description="Helical" evidence="1">
    <location>
        <begin position="159"/>
        <end position="185"/>
    </location>
</feature>